<dbReference type="GO" id="GO:0043953">
    <property type="term" value="P:protein transport by the Tat complex"/>
    <property type="evidence" value="ECO:0007669"/>
    <property type="project" value="UniProtKB-UniRule"/>
</dbReference>
<evidence type="ECO:0000256" key="3">
    <source>
        <dbReference type="ARBA" id="ARBA00022475"/>
    </source>
</evidence>
<sequence>MFGLGIPELILILVIALVIFGPKKLPEISKALGKSIKEFRNSTSDITETAKTIKDVSDVAKKLK</sequence>
<dbReference type="Pfam" id="PF02416">
    <property type="entry name" value="TatA_B_E"/>
    <property type="match status" value="1"/>
</dbReference>
<proteinExistence type="inferred from homology"/>
<dbReference type="NCBIfam" id="NF011430">
    <property type="entry name" value="PRK14861.1"/>
    <property type="match status" value="1"/>
</dbReference>
<dbReference type="PANTHER" id="PTHR42982:SF1">
    <property type="entry name" value="SEC-INDEPENDENT PROTEIN TRANSLOCASE PROTEIN TATA"/>
    <property type="match status" value="1"/>
</dbReference>
<dbReference type="GeneID" id="78507613"/>
<keyword evidence="6 9" id="KW-1133">Transmembrane helix</keyword>
<dbReference type="InterPro" id="IPR003369">
    <property type="entry name" value="TatA/B/E"/>
</dbReference>
<dbReference type="InterPro" id="IPR006312">
    <property type="entry name" value="TatA/E"/>
</dbReference>
<evidence type="ECO:0000313" key="10">
    <source>
        <dbReference type="EMBL" id="SNV02508.1"/>
    </source>
</evidence>
<feature type="transmembrane region" description="Helical" evidence="9">
    <location>
        <begin position="6"/>
        <end position="22"/>
    </location>
</feature>
<dbReference type="Gene3D" id="1.20.5.3310">
    <property type="match status" value="1"/>
</dbReference>
<dbReference type="PANTHER" id="PTHR42982">
    <property type="entry name" value="SEC-INDEPENDENT PROTEIN TRANSLOCASE PROTEIN TATA"/>
    <property type="match status" value="1"/>
</dbReference>
<evidence type="ECO:0000256" key="1">
    <source>
        <dbReference type="ARBA" id="ARBA00004162"/>
    </source>
</evidence>
<evidence type="ECO:0000256" key="9">
    <source>
        <dbReference type="HAMAP-Rule" id="MF_00236"/>
    </source>
</evidence>
<dbReference type="eggNOG" id="COG1826">
    <property type="taxonomic scope" value="Bacteria"/>
</dbReference>
<organism evidence="10 11">
    <name type="scientific">Megamonas hypermegale</name>
    <dbReference type="NCBI Taxonomy" id="158847"/>
    <lineage>
        <taxon>Bacteria</taxon>
        <taxon>Bacillati</taxon>
        <taxon>Bacillota</taxon>
        <taxon>Negativicutes</taxon>
        <taxon>Selenomonadales</taxon>
        <taxon>Selenomonadaceae</taxon>
        <taxon>Megamonas</taxon>
    </lineage>
</organism>
<dbReference type="AlphaFoldDB" id="A0A239TZB6"/>
<evidence type="ECO:0000256" key="5">
    <source>
        <dbReference type="ARBA" id="ARBA00022927"/>
    </source>
</evidence>
<dbReference type="HAMAP" id="MF_00236">
    <property type="entry name" value="TatA_E"/>
    <property type="match status" value="1"/>
</dbReference>
<name>A0A239TZB6_9FIRM</name>
<evidence type="ECO:0000256" key="7">
    <source>
        <dbReference type="ARBA" id="ARBA00023010"/>
    </source>
</evidence>
<dbReference type="GO" id="GO:0033281">
    <property type="term" value="C:TAT protein transport complex"/>
    <property type="evidence" value="ECO:0007669"/>
    <property type="project" value="UniProtKB-UniRule"/>
</dbReference>
<keyword evidence="7 9" id="KW-0811">Translocation</keyword>
<dbReference type="PRINTS" id="PR01506">
    <property type="entry name" value="TATBPROTEIN"/>
</dbReference>
<keyword evidence="5 9" id="KW-0653">Protein transport</keyword>
<keyword evidence="3 9" id="KW-1003">Cell membrane</keyword>
<dbReference type="GO" id="GO:0008320">
    <property type="term" value="F:protein transmembrane transporter activity"/>
    <property type="evidence" value="ECO:0007669"/>
    <property type="project" value="UniProtKB-UniRule"/>
</dbReference>
<keyword evidence="2 9" id="KW-0813">Transport</keyword>
<keyword evidence="8 9" id="KW-0472">Membrane</keyword>
<comment type="function">
    <text evidence="9">Part of the twin-arginine translocation (Tat) system that transports large folded proteins containing a characteristic twin-arginine motif in their signal peptide across membranes. TatA could form the protein-conducting channel of the Tat system.</text>
</comment>
<dbReference type="OrthoDB" id="9800908at2"/>
<dbReference type="EMBL" id="LT906446">
    <property type="protein sequence ID" value="SNV02508.1"/>
    <property type="molecule type" value="Genomic_DNA"/>
</dbReference>
<evidence type="ECO:0000256" key="6">
    <source>
        <dbReference type="ARBA" id="ARBA00022989"/>
    </source>
</evidence>
<comment type="subcellular location">
    <subcellularLocation>
        <location evidence="1 9">Cell membrane</location>
        <topology evidence="1 9">Single-pass membrane protein</topology>
    </subcellularLocation>
</comment>
<accession>A0A239TZB6</accession>
<dbReference type="NCBIfam" id="TIGR01411">
    <property type="entry name" value="tatAE"/>
    <property type="match status" value="1"/>
</dbReference>
<dbReference type="Proteomes" id="UP000215383">
    <property type="component" value="Chromosome 1"/>
</dbReference>
<keyword evidence="11" id="KW-1185">Reference proteome</keyword>
<evidence type="ECO:0000256" key="2">
    <source>
        <dbReference type="ARBA" id="ARBA00022448"/>
    </source>
</evidence>
<evidence type="ECO:0000256" key="8">
    <source>
        <dbReference type="ARBA" id="ARBA00023136"/>
    </source>
</evidence>
<comment type="similarity">
    <text evidence="9">Belongs to the TatA/E family.</text>
</comment>
<keyword evidence="4 9" id="KW-0812">Transmembrane</keyword>
<protein>
    <recommendedName>
        <fullName evidence="9">Sec-independent protein translocase protein TatA</fullName>
    </recommendedName>
</protein>
<comment type="subunit">
    <text evidence="9">Forms a complex with TatC.</text>
</comment>
<evidence type="ECO:0000313" key="11">
    <source>
        <dbReference type="Proteomes" id="UP000215383"/>
    </source>
</evidence>
<dbReference type="RefSeq" id="WP_027890419.1">
    <property type="nucleotide sequence ID" value="NZ_CALXYH010000022.1"/>
</dbReference>
<gene>
    <name evidence="10" type="primary">tatAd_3</name>
    <name evidence="9" type="synonym">tatA</name>
    <name evidence="10" type="ORF">SAMEA4364220_01618</name>
</gene>
<reference evidence="10 11" key="1">
    <citation type="submission" date="2017-06" db="EMBL/GenBank/DDBJ databases">
        <authorList>
            <consortium name="Pathogen Informatics"/>
        </authorList>
    </citation>
    <scope>NUCLEOTIDE SEQUENCE [LARGE SCALE GENOMIC DNA]</scope>
    <source>
        <strain evidence="10 11">NCTC10570</strain>
    </source>
</reference>
<evidence type="ECO:0000256" key="4">
    <source>
        <dbReference type="ARBA" id="ARBA00022692"/>
    </source>
</evidence>